<keyword evidence="3" id="KW-1185">Reference proteome</keyword>
<evidence type="ECO:0000313" key="3">
    <source>
        <dbReference type="Proteomes" id="UP000663499"/>
    </source>
</evidence>
<evidence type="ECO:0000259" key="1">
    <source>
        <dbReference type="Pfam" id="PF12392"/>
    </source>
</evidence>
<dbReference type="RefSeq" id="WP_207300016.1">
    <property type="nucleotide sequence ID" value="NZ_CP071444.1"/>
</dbReference>
<sequence>MKLPEVLAPAGTLEALYAAVRAGADAVYIGAKQFNARQRGGNFSREDLEEATRHCHLHGVKLYGTVNILVKEEELEAAMALVDELYEIGLDGLIVQDLGLFSLIRDRYPDFPQHSSTQMFVHGSPGVGLLEELGFDRIVLARELTLEEIRAIKAKARAEIKIFCHGALCISYSGQCYMSSLIGGRSGNRGRCAQPCRKSYKLYDSQKQLVRKGPLISPKDLNTLDLLEEILQTGVDSLKIEGRLKNPEYVYTAVQAYRRGLDALAENRKDKTNIAIHEVFNRKFTQGYLTNAHPAGKDLLVGQEEQADRTLIGTIHKISGYRYGFRAEEDISKGDGILIAGSKSEFGETLSDLFDQQGKPVETVQKGSLGFVSLHRAPVMGDHIYKTSDGKQRQTIESSMREDLSNRRGFHWKVTLEANAFPVMELKMEDDRLEVTGETTVQEAKNAPLTKERILEQLGKLNNTPFKAESLQVEMEGSLFMPVSAINQLRRQAVEALEELVLSKYRRTKIEAKTWSPDPTATRSRKRENAQISLRINNLEMLKRALETSADEIVYDWDDPLDLNDVGTASQLTAEKGKRLRIALPKIIREGEVQVLKESLEKLVDLPIHGFLVGSYEGLEMVRNHHLSIETDDSLNVFNARTLDVLGSLGVELAYLSAELNQEELKDLIPTGNMKTGLVVQGRKELMLLQYGLDLPPNTGGYTLEDPKGYSFPVRIDGSGRTHVYNAKELCLIDEVPEMESLHKIRLDFLEKEDRMEEMVESYRKALTAPSSGNPAWFDEQKERWTKGHFNRGVL</sequence>
<feature type="domain" description="Peptidase U32 collagenase" evidence="1">
    <location>
        <begin position="384"/>
        <end position="501"/>
    </location>
</feature>
<dbReference type="Pfam" id="PF12392">
    <property type="entry name" value="DUF3656"/>
    <property type="match status" value="1"/>
</dbReference>
<dbReference type="InterPro" id="IPR051454">
    <property type="entry name" value="RNA/ubiquinone_mod_enzymes"/>
</dbReference>
<dbReference type="InterPro" id="IPR001539">
    <property type="entry name" value="Peptidase_U32"/>
</dbReference>
<accession>A0A974XHC0</accession>
<dbReference type="PANTHER" id="PTHR30217:SF10">
    <property type="entry name" value="23S RRNA 5-HYDROXYCYTIDINE C2501 SYNTHASE"/>
    <property type="match status" value="1"/>
</dbReference>
<organism evidence="2 3">
    <name type="scientific">Alkalibacter rhizosphaerae</name>
    <dbReference type="NCBI Taxonomy" id="2815577"/>
    <lineage>
        <taxon>Bacteria</taxon>
        <taxon>Bacillati</taxon>
        <taxon>Bacillota</taxon>
        <taxon>Clostridia</taxon>
        <taxon>Eubacteriales</taxon>
        <taxon>Eubacteriaceae</taxon>
        <taxon>Alkalibacter</taxon>
    </lineage>
</organism>
<dbReference type="Proteomes" id="UP000663499">
    <property type="component" value="Chromosome"/>
</dbReference>
<dbReference type="EMBL" id="CP071444">
    <property type="protein sequence ID" value="QSX08675.1"/>
    <property type="molecule type" value="Genomic_DNA"/>
</dbReference>
<protein>
    <submittedName>
        <fullName evidence="2">U32 family peptidase</fullName>
    </submittedName>
</protein>
<dbReference type="KEGG" id="alka:J0B03_00875"/>
<dbReference type="InterPro" id="IPR020988">
    <property type="entry name" value="Pept_U32_collagenase"/>
</dbReference>
<evidence type="ECO:0000313" key="2">
    <source>
        <dbReference type="EMBL" id="QSX08675.1"/>
    </source>
</evidence>
<dbReference type="AlphaFoldDB" id="A0A974XHC0"/>
<dbReference type="Pfam" id="PF01136">
    <property type="entry name" value="Peptidase_U32"/>
    <property type="match status" value="2"/>
</dbReference>
<name>A0A974XHC0_9FIRM</name>
<gene>
    <name evidence="2" type="ORF">J0B03_00875</name>
</gene>
<reference evidence="2" key="1">
    <citation type="submission" date="2021-03" db="EMBL/GenBank/DDBJ databases">
        <title>Alkalibacter marinus sp. nov., isolated from tidal flat sediment.</title>
        <authorList>
            <person name="Namirimu T."/>
            <person name="Yang J.-A."/>
            <person name="Yang S.-H."/>
            <person name="Kim Y.-J."/>
            <person name="Kwon K.K."/>
        </authorList>
    </citation>
    <scope>NUCLEOTIDE SEQUENCE</scope>
    <source>
        <strain evidence="2">ES005</strain>
    </source>
</reference>
<proteinExistence type="predicted"/>
<dbReference type="PANTHER" id="PTHR30217">
    <property type="entry name" value="PEPTIDASE U32 FAMILY"/>
    <property type="match status" value="1"/>
</dbReference>